<evidence type="ECO:0000259" key="4">
    <source>
        <dbReference type="Pfam" id="PF00407"/>
    </source>
</evidence>
<organism evidence="5">
    <name type="scientific">Anacardium occidentale</name>
    <name type="common">Cashew</name>
    <dbReference type="NCBI Taxonomy" id="171929"/>
    <lineage>
        <taxon>Eukaryota</taxon>
        <taxon>Viridiplantae</taxon>
        <taxon>Streptophyta</taxon>
        <taxon>Embryophyta</taxon>
        <taxon>Tracheophyta</taxon>
        <taxon>Spermatophyta</taxon>
        <taxon>Magnoliopsida</taxon>
        <taxon>eudicotyledons</taxon>
        <taxon>Gunneridae</taxon>
        <taxon>Pentapetalae</taxon>
        <taxon>rosids</taxon>
        <taxon>malvids</taxon>
        <taxon>Sapindales</taxon>
        <taxon>Anacardiaceae</taxon>
        <taxon>Anacardium</taxon>
    </lineage>
</organism>
<sequence length="154" mass="16914">MGFACGEFEIESVLPAAKMFQASVLDADQLFPKIMSQAIKSAELLQGDGGAGSIRKVKLVEGDSYMKHKVDALDKETFVYNYTIFEGDTLTDKFEKIVYETKWESTPAGGSIFKSSVKFYTLPGFDVPGESLLNKSKEKATAMVKAVEAYLQAN</sequence>
<dbReference type="Pfam" id="PF00407">
    <property type="entry name" value="Bet_v_1"/>
    <property type="match status" value="1"/>
</dbReference>
<dbReference type="SMR" id="A0A7D9N3X7"/>
<dbReference type="GO" id="GO:0005737">
    <property type="term" value="C:cytoplasm"/>
    <property type="evidence" value="ECO:0007669"/>
    <property type="project" value="TreeGrafter"/>
</dbReference>
<dbReference type="InterPro" id="IPR050279">
    <property type="entry name" value="Plant_def-hormone_signal"/>
</dbReference>
<dbReference type="CDD" id="cd07816">
    <property type="entry name" value="Bet_v1-like"/>
    <property type="match status" value="1"/>
</dbReference>
<dbReference type="InterPro" id="IPR024949">
    <property type="entry name" value="Bet_v_I_allergen"/>
</dbReference>
<proteinExistence type="evidence at transcript level"/>
<dbReference type="GO" id="GO:0009738">
    <property type="term" value="P:abscisic acid-activated signaling pathway"/>
    <property type="evidence" value="ECO:0007669"/>
    <property type="project" value="InterPro"/>
</dbReference>
<dbReference type="GO" id="GO:0004864">
    <property type="term" value="F:protein phosphatase inhibitor activity"/>
    <property type="evidence" value="ECO:0007669"/>
    <property type="project" value="InterPro"/>
</dbReference>
<protein>
    <submittedName>
        <fullName evidence="5">Pathogenesis-related protein 10</fullName>
    </submittedName>
</protein>
<dbReference type="AlphaFoldDB" id="A0A7D9N3X7"/>
<dbReference type="Gene3D" id="3.30.530.20">
    <property type="match status" value="1"/>
</dbReference>
<dbReference type="InterPro" id="IPR023393">
    <property type="entry name" value="START-like_dom_sf"/>
</dbReference>
<keyword evidence="2" id="KW-0611">Plant defense</keyword>
<dbReference type="PANTHER" id="PTHR31213">
    <property type="entry name" value="OS08G0374000 PROTEIN-RELATED"/>
    <property type="match status" value="1"/>
</dbReference>
<evidence type="ECO:0000256" key="3">
    <source>
        <dbReference type="ARBA" id="ARBA00023265"/>
    </source>
</evidence>
<dbReference type="SUPFAM" id="SSF55961">
    <property type="entry name" value="Bet v1-like"/>
    <property type="match status" value="1"/>
</dbReference>
<evidence type="ECO:0000313" key="5">
    <source>
        <dbReference type="EMBL" id="QLB38129.1"/>
    </source>
</evidence>
<dbReference type="GO" id="GO:0010427">
    <property type="term" value="F:abscisic acid binding"/>
    <property type="evidence" value="ECO:0007669"/>
    <property type="project" value="InterPro"/>
</dbReference>
<dbReference type="FunFam" id="3.30.530.20:FF:000007">
    <property type="entry name" value="Major pollen allergen Bet v 1-A"/>
    <property type="match status" value="1"/>
</dbReference>
<keyword evidence="3" id="KW-0568">Pathogenesis-related protein</keyword>
<evidence type="ECO:0000256" key="1">
    <source>
        <dbReference type="ARBA" id="ARBA00009744"/>
    </source>
</evidence>
<dbReference type="PANTHER" id="PTHR31213:SF55">
    <property type="entry name" value="STRESS-INDUCED PROTEIN SAM22"/>
    <property type="match status" value="1"/>
</dbReference>
<dbReference type="EMBL" id="MN258367">
    <property type="protein sequence ID" value="QLB38129.1"/>
    <property type="molecule type" value="mRNA"/>
</dbReference>
<name>A0A7D9N3X7_ANAOC</name>
<dbReference type="InterPro" id="IPR000916">
    <property type="entry name" value="Bet_v_I/MLP"/>
</dbReference>
<accession>A0A7D9N3X7</accession>
<dbReference type="GO" id="GO:0006952">
    <property type="term" value="P:defense response"/>
    <property type="evidence" value="ECO:0007669"/>
    <property type="project" value="UniProtKB-KW"/>
</dbReference>
<dbReference type="GO" id="GO:0005634">
    <property type="term" value="C:nucleus"/>
    <property type="evidence" value="ECO:0007669"/>
    <property type="project" value="TreeGrafter"/>
</dbReference>
<reference evidence="5" key="1">
    <citation type="submission" date="2019-08" db="EMBL/GenBank/DDBJ databases">
        <authorList>
            <person name="Bastiaan-Net S.S."/>
        </authorList>
    </citation>
    <scope>NUCLEOTIDE SEQUENCE</scope>
</reference>
<comment type="similarity">
    <text evidence="1">Belongs to the BetVI family.</text>
</comment>
<evidence type="ECO:0000256" key="2">
    <source>
        <dbReference type="ARBA" id="ARBA00022821"/>
    </source>
</evidence>
<dbReference type="PRINTS" id="PR00634">
    <property type="entry name" value="BETALLERGEN"/>
</dbReference>
<feature type="domain" description="Bet v I/Major latex protein" evidence="4">
    <location>
        <begin position="7"/>
        <end position="153"/>
    </location>
</feature>
<dbReference type="GO" id="GO:0038023">
    <property type="term" value="F:signaling receptor activity"/>
    <property type="evidence" value="ECO:0007669"/>
    <property type="project" value="InterPro"/>
</dbReference>
<reference evidence="5" key="2">
    <citation type="journal article" date="2020" name="Protein Sci.">
        <title>Identification and in silico bioinformatics analysis of PR10 proteins in cashew nut.</title>
        <authorList>
            <person name="Bastiaan-Net S."/>
            <person name="Pina-Perez M.C."/>
            <person name="Dekkers B.J.W."/>
            <person name="Westphal A.H."/>
            <person name="America A.H.P."/>
            <person name="Ariens R.M.C."/>
            <person name="de Jong N.W."/>
            <person name="Wichers H.J."/>
            <person name="Mes J.J."/>
        </authorList>
    </citation>
    <scope>NUCLEOTIDE SEQUENCE</scope>
</reference>